<dbReference type="Pfam" id="PF00072">
    <property type="entry name" value="Response_reg"/>
    <property type="match status" value="1"/>
</dbReference>
<dbReference type="GO" id="GO:0003677">
    <property type="term" value="F:DNA binding"/>
    <property type="evidence" value="ECO:0007669"/>
    <property type="project" value="UniProtKB-KW"/>
</dbReference>
<dbReference type="EMBL" id="JAUCDY010000005">
    <property type="protein sequence ID" value="MDM7857807.1"/>
    <property type="molecule type" value="Genomic_DNA"/>
</dbReference>
<dbReference type="InterPro" id="IPR046947">
    <property type="entry name" value="LytR-like"/>
</dbReference>
<dbReference type="Gene3D" id="3.40.50.2300">
    <property type="match status" value="1"/>
</dbReference>
<sequence length="245" mass="27557">MKILIADDEPLARERLARLIEKLPNCQLLAQQASNGQQALELCEALKPDVLLLDIRMPILDGLQVAAKLSKQADAPAIIFCTAHDEFALEAFQVNAIGYLVKPIRLEPLAQALRQAARLSQGQIAAISDDIEGDNIRSHISAKTHKGIELIALPDIYYFFADQKYVTVHHCTGETLIDESLKSLEHEFGHCFARIHRSTLVNINYIERLLRTDDGHYELHLKNIEQPLSVSRRHVSSVRALMEKL</sequence>
<proteinExistence type="predicted"/>
<keyword evidence="2" id="KW-0597">Phosphoprotein</keyword>
<evidence type="ECO:0000259" key="3">
    <source>
        <dbReference type="PROSITE" id="PS50110"/>
    </source>
</evidence>
<dbReference type="Pfam" id="PF04397">
    <property type="entry name" value="LytTR"/>
    <property type="match status" value="1"/>
</dbReference>
<keyword evidence="6" id="KW-1185">Reference proteome</keyword>
<dbReference type="SUPFAM" id="SSF52172">
    <property type="entry name" value="CheY-like"/>
    <property type="match status" value="1"/>
</dbReference>
<dbReference type="PROSITE" id="PS50930">
    <property type="entry name" value="HTH_LYTTR"/>
    <property type="match status" value="1"/>
</dbReference>
<evidence type="ECO:0000256" key="1">
    <source>
        <dbReference type="ARBA" id="ARBA00023012"/>
    </source>
</evidence>
<dbReference type="RefSeq" id="WP_289410467.1">
    <property type="nucleotide sequence ID" value="NZ_JAUCDY010000005.1"/>
</dbReference>
<dbReference type="PANTHER" id="PTHR37299:SF1">
    <property type="entry name" value="STAGE 0 SPORULATION PROTEIN A HOMOLOG"/>
    <property type="match status" value="1"/>
</dbReference>
<dbReference type="PANTHER" id="PTHR37299">
    <property type="entry name" value="TRANSCRIPTIONAL REGULATOR-RELATED"/>
    <property type="match status" value="1"/>
</dbReference>
<dbReference type="InterPro" id="IPR011006">
    <property type="entry name" value="CheY-like_superfamily"/>
</dbReference>
<evidence type="ECO:0000313" key="6">
    <source>
        <dbReference type="Proteomes" id="UP001241056"/>
    </source>
</evidence>
<evidence type="ECO:0000259" key="4">
    <source>
        <dbReference type="PROSITE" id="PS50930"/>
    </source>
</evidence>
<keyword evidence="1" id="KW-0902">Two-component regulatory system</keyword>
<keyword evidence="5" id="KW-0238">DNA-binding</keyword>
<gene>
    <name evidence="5" type="ORF">QEZ41_05880</name>
</gene>
<dbReference type="InterPro" id="IPR007492">
    <property type="entry name" value="LytTR_DNA-bd_dom"/>
</dbReference>
<dbReference type="InterPro" id="IPR001789">
    <property type="entry name" value="Sig_transdc_resp-reg_receiver"/>
</dbReference>
<feature type="modified residue" description="4-aspartylphosphate" evidence="2">
    <location>
        <position position="54"/>
    </location>
</feature>
<dbReference type="SMART" id="SM00850">
    <property type="entry name" value="LytTR"/>
    <property type="match status" value="1"/>
</dbReference>
<dbReference type="SMART" id="SM00448">
    <property type="entry name" value="REC"/>
    <property type="match status" value="1"/>
</dbReference>
<protein>
    <submittedName>
        <fullName evidence="5">LytTR family DNA-binding domain-containing protein</fullName>
    </submittedName>
</protein>
<feature type="domain" description="Response regulatory" evidence="3">
    <location>
        <begin position="2"/>
        <end position="117"/>
    </location>
</feature>
<comment type="caution">
    <text evidence="5">The sequence shown here is derived from an EMBL/GenBank/DDBJ whole genome shotgun (WGS) entry which is preliminary data.</text>
</comment>
<dbReference type="PROSITE" id="PS50110">
    <property type="entry name" value="RESPONSE_REGULATORY"/>
    <property type="match status" value="1"/>
</dbReference>
<name>A0ABT7SQH6_9GAMM</name>
<organism evidence="5 6">
    <name type="scientific">Thiopseudomonas acetoxidans</name>
    <dbReference type="NCBI Taxonomy" id="3041622"/>
    <lineage>
        <taxon>Bacteria</taxon>
        <taxon>Pseudomonadati</taxon>
        <taxon>Pseudomonadota</taxon>
        <taxon>Gammaproteobacteria</taxon>
        <taxon>Pseudomonadales</taxon>
        <taxon>Pseudomonadaceae</taxon>
        <taxon>Thiopseudomonas</taxon>
    </lineage>
</organism>
<dbReference type="Proteomes" id="UP001241056">
    <property type="component" value="Unassembled WGS sequence"/>
</dbReference>
<accession>A0ABT7SQH6</accession>
<feature type="domain" description="HTH LytTR-type" evidence="4">
    <location>
        <begin position="140"/>
        <end position="244"/>
    </location>
</feature>
<reference evidence="5 6" key="1">
    <citation type="submission" date="2023-06" db="EMBL/GenBank/DDBJ databases">
        <title>Thiopseudomonas sp. CY1220 draft genome sequence.</title>
        <authorList>
            <person name="Zhao G."/>
            <person name="An M."/>
        </authorList>
    </citation>
    <scope>NUCLEOTIDE SEQUENCE [LARGE SCALE GENOMIC DNA]</scope>
    <source>
        <strain evidence="5 6">CY1220</strain>
    </source>
</reference>
<evidence type="ECO:0000256" key="2">
    <source>
        <dbReference type="PROSITE-ProRule" id="PRU00169"/>
    </source>
</evidence>
<dbReference type="Gene3D" id="2.40.50.1020">
    <property type="entry name" value="LytTr DNA-binding domain"/>
    <property type="match status" value="1"/>
</dbReference>
<evidence type="ECO:0000313" key="5">
    <source>
        <dbReference type="EMBL" id="MDM7857807.1"/>
    </source>
</evidence>